<evidence type="ECO:0000256" key="11">
    <source>
        <dbReference type="RuleBase" id="RU271113"/>
    </source>
</evidence>
<keyword evidence="7 11" id="KW-0156">Chromatin regulator</keyword>
<keyword evidence="8 11" id="KW-0539">Nucleus</keyword>
<evidence type="ECO:0000256" key="8">
    <source>
        <dbReference type="ARBA" id="ARBA00023242"/>
    </source>
</evidence>
<keyword evidence="14" id="KW-1185">Reference proteome</keyword>
<evidence type="ECO:0000256" key="3">
    <source>
        <dbReference type="ARBA" id="ARBA00020987"/>
    </source>
</evidence>
<dbReference type="EMBL" id="PDUG01000005">
    <property type="protein sequence ID" value="PIC30749.1"/>
    <property type="molecule type" value="Genomic_DNA"/>
</dbReference>
<proteinExistence type="inferred from homology"/>
<dbReference type="OrthoDB" id="443402at2759"/>
<evidence type="ECO:0000313" key="13">
    <source>
        <dbReference type="EMBL" id="PIC30749.1"/>
    </source>
</evidence>
<evidence type="ECO:0000256" key="9">
    <source>
        <dbReference type="ARBA" id="ARBA00029821"/>
    </source>
</evidence>
<accession>A0A2G5TTW3</accession>
<dbReference type="GO" id="GO:0000077">
    <property type="term" value="P:DNA damage checkpoint signaling"/>
    <property type="evidence" value="ECO:0007669"/>
    <property type="project" value="TreeGrafter"/>
</dbReference>
<evidence type="ECO:0000256" key="6">
    <source>
        <dbReference type="ARBA" id="ARBA00022691"/>
    </source>
</evidence>
<comment type="miscellaneous">
    <text evidence="11">In contrast to other lysine histone methyltransferases, it does not contain a SET domain, suggesting the existence of another mechanism for methylation of lysine residues of histones.</text>
</comment>
<gene>
    <name evidence="13" type="primary">Cnig_chr_V.g21887</name>
    <name evidence="13" type="ORF">B9Z55_021887</name>
</gene>
<evidence type="ECO:0000256" key="7">
    <source>
        <dbReference type="ARBA" id="ARBA00022853"/>
    </source>
</evidence>
<comment type="similarity">
    <text evidence="11">Belongs to the class I-like SAM-binding methyltransferase superfamily. DOT1 family.</text>
</comment>
<protein>
    <recommendedName>
        <fullName evidence="3 11">Histone-lysine N-methyltransferase, H3 lysine-79 specific</fullName>
        <ecNumber evidence="2 11">2.1.1.360</ecNumber>
    </recommendedName>
    <alternativeName>
        <fullName evidence="9 11">Histone H3-K79 methyltransferase</fullName>
    </alternativeName>
</protein>
<dbReference type="GO" id="GO:0032259">
    <property type="term" value="P:methylation"/>
    <property type="evidence" value="ECO:0007669"/>
    <property type="project" value="UniProtKB-KW"/>
</dbReference>
<comment type="subcellular location">
    <subcellularLocation>
        <location evidence="1 11">Nucleus</location>
    </subcellularLocation>
</comment>
<dbReference type="EC" id="2.1.1.360" evidence="2 11"/>
<evidence type="ECO:0000256" key="4">
    <source>
        <dbReference type="ARBA" id="ARBA00022603"/>
    </source>
</evidence>
<evidence type="ECO:0000313" key="14">
    <source>
        <dbReference type="Proteomes" id="UP000230233"/>
    </source>
</evidence>
<keyword evidence="5 11" id="KW-0808">Transferase</keyword>
<name>A0A2G5TTW3_9PELO</name>
<evidence type="ECO:0000256" key="5">
    <source>
        <dbReference type="ARBA" id="ARBA00022679"/>
    </source>
</evidence>
<dbReference type="Gene3D" id="3.40.50.150">
    <property type="entry name" value="Vaccinia Virus protein VP39"/>
    <property type="match status" value="1"/>
</dbReference>
<comment type="catalytic activity">
    <reaction evidence="10 11">
        <text>L-lysyl(79)-[histone H3] + 3 S-adenosyl-L-methionine = N(6),N(6),N(6)-trimethyl-L-lysyl(79)-[histone H3] + 3 S-adenosyl-L-homocysteine + 3 H(+)</text>
        <dbReference type="Rhea" id="RHEA:60328"/>
        <dbReference type="Rhea" id="RHEA-COMP:15549"/>
        <dbReference type="Rhea" id="RHEA-COMP:15552"/>
        <dbReference type="ChEBI" id="CHEBI:15378"/>
        <dbReference type="ChEBI" id="CHEBI:29969"/>
        <dbReference type="ChEBI" id="CHEBI:57856"/>
        <dbReference type="ChEBI" id="CHEBI:59789"/>
        <dbReference type="ChEBI" id="CHEBI:61961"/>
        <dbReference type="EC" id="2.1.1.360"/>
    </reaction>
</comment>
<comment type="caution">
    <text evidence="13">The sequence shown here is derived from an EMBL/GenBank/DDBJ whole genome shotgun (WGS) entry which is preliminary data.</text>
</comment>
<dbReference type="GO" id="GO:0005634">
    <property type="term" value="C:nucleus"/>
    <property type="evidence" value="ECO:0007669"/>
    <property type="project" value="UniProtKB-SubCell"/>
</dbReference>
<evidence type="ECO:0000259" key="12">
    <source>
        <dbReference type="PROSITE" id="PS51569"/>
    </source>
</evidence>
<organism evidence="13 14">
    <name type="scientific">Caenorhabditis nigoni</name>
    <dbReference type="NCBI Taxonomy" id="1611254"/>
    <lineage>
        <taxon>Eukaryota</taxon>
        <taxon>Metazoa</taxon>
        <taxon>Ecdysozoa</taxon>
        <taxon>Nematoda</taxon>
        <taxon>Chromadorea</taxon>
        <taxon>Rhabditida</taxon>
        <taxon>Rhabditina</taxon>
        <taxon>Rhabditomorpha</taxon>
        <taxon>Rhabditoidea</taxon>
        <taxon>Rhabditidae</taxon>
        <taxon>Peloderinae</taxon>
        <taxon>Caenorhabditis</taxon>
    </lineage>
</organism>
<dbReference type="Pfam" id="PF08123">
    <property type="entry name" value="DOT1"/>
    <property type="match status" value="1"/>
</dbReference>
<dbReference type="PANTHER" id="PTHR21451">
    <property type="entry name" value="HISTONE H3 METHYLTRANSFERASE"/>
    <property type="match status" value="1"/>
</dbReference>
<evidence type="ECO:0000256" key="1">
    <source>
        <dbReference type="ARBA" id="ARBA00004123"/>
    </source>
</evidence>
<dbReference type="InterPro" id="IPR030445">
    <property type="entry name" value="H3-K79_meTrfase"/>
</dbReference>
<keyword evidence="6 11" id="KW-0949">S-adenosyl-L-methionine</keyword>
<dbReference type="InterPro" id="IPR029063">
    <property type="entry name" value="SAM-dependent_MTases_sf"/>
</dbReference>
<evidence type="ECO:0000256" key="2">
    <source>
        <dbReference type="ARBA" id="ARBA00012190"/>
    </source>
</evidence>
<dbReference type="InterPro" id="IPR025789">
    <property type="entry name" value="DOT1_dom"/>
</dbReference>
<dbReference type="GO" id="GO:0140956">
    <property type="term" value="F:histone H3K79 trimethyltransferase activity"/>
    <property type="evidence" value="ECO:0007669"/>
    <property type="project" value="UniProtKB-EC"/>
</dbReference>
<dbReference type="Proteomes" id="UP000230233">
    <property type="component" value="Chromosome V"/>
</dbReference>
<dbReference type="PROSITE" id="PS51569">
    <property type="entry name" value="DOT1"/>
    <property type="match status" value="1"/>
</dbReference>
<feature type="domain" description="DOT1" evidence="12">
    <location>
        <begin position="1"/>
        <end position="135"/>
    </location>
</feature>
<dbReference type="GO" id="GO:0006281">
    <property type="term" value="P:DNA repair"/>
    <property type="evidence" value="ECO:0007669"/>
    <property type="project" value="TreeGrafter"/>
</dbReference>
<dbReference type="PANTHER" id="PTHR21451:SF0">
    <property type="entry name" value="HISTONE-LYSINE N-METHYLTRANSFERASE, H3 LYSINE-79 SPECIFIC"/>
    <property type="match status" value="1"/>
</dbReference>
<comment type="function">
    <text evidence="11">Histone methyltransferase that specifically trimethylates histone H3 to form H3K79me3. This methylation is required for telomere silencing and for the pachytene checkpoint during the meiotic cell cycle by allowing the recruitment of RAD9 to double strand breaks. Nucleosomes are preferred as substrate compared to free histone.</text>
</comment>
<evidence type="ECO:0000256" key="10">
    <source>
        <dbReference type="ARBA" id="ARBA00047770"/>
    </source>
</evidence>
<dbReference type="SUPFAM" id="SSF53335">
    <property type="entry name" value="S-adenosyl-L-methionine-dependent methyltransferases"/>
    <property type="match status" value="1"/>
</dbReference>
<dbReference type="AlphaFoldDB" id="A0A2G5TTW3"/>
<dbReference type="STRING" id="1611254.A0A2G5TTW3"/>
<keyword evidence="4 11" id="KW-0489">Methyltransferase</keyword>
<sequence length="135" mass="14586">MAILEISKKCANVGSLRGGATGAMRSDQKTAYLETGRGNHSTYGFAAIRTLLLAEYQRNQGVVAEPRHALDDALIVSGNLSERQMAVTCEELKIGKKDRFIDIGCGYGQLMCTVAALTEAKESAGIEFQDHIYNA</sequence>
<reference evidence="14" key="1">
    <citation type="submission" date="2017-10" db="EMBL/GenBank/DDBJ databases">
        <title>Rapid genome shrinkage in a self-fertile nematode reveals novel sperm competition proteins.</title>
        <authorList>
            <person name="Yin D."/>
            <person name="Schwarz E.M."/>
            <person name="Thomas C.G."/>
            <person name="Felde R.L."/>
            <person name="Korf I.F."/>
            <person name="Cutter A.D."/>
            <person name="Schartner C.M."/>
            <person name="Ralston E.J."/>
            <person name="Meyer B.J."/>
            <person name="Haag E.S."/>
        </authorList>
    </citation>
    <scope>NUCLEOTIDE SEQUENCE [LARGE SCALE GENOMIC DNA]</scope>
    <source>
        <strain evidence="14">JU1422</strain>
    </source>
</reference>